<keyword evidence="2" id="KW-1185">Reference proteome</keyword>
<reference evidence="1 2" key="2">
    <citation type="submission" date="2016-08" db="EMBL/GenBank/DDBJ databases">
        <title>Pervasive Adenine N6-methylation of Active Genes in Fungi.</title>
        <authorList>
            <consortium name="DOE Joint Genome Institute"/>
            <person name="Mondo S.J."/>
            <person name="Dannebaum R.O."/>
            <person name="Kuo R.C."/>
            <person name="Labutti K."/>
            <person name="Haridas S."/>
            <person name="Kuo A."/>
            <person name="Salamov A."/>
            <person name="Ahrendt S.R."/>
            <person name="Lipzen A."/>
            <person name="Sullivan W."/>
            <person name="Andreopoulos W.B."/>
            <person name="Clum A."/>
            <person name="Lindquist E."/>
            <person name="Daum C."/>
            <person name="Ramamoorthy G.K."/>
            <person name="Gryganskyi A."/>
            <person name="Culley D."/>
            <person name="Magnuson J.K."/>
            <person name="James T.Y."/>
            <person name="O'Malley M.A."/>
            <person name="Stajich J.E."/>
            <person name="Spatafora J.W."/>
            <person name="Visel A."/>
            <person name="Grigoriev I.V."/>
        </authorList>
    </citation>
    <scope>NUCLEOTIDE SEQUENCE [LARGE SCALE GENOMIC DNA]</scope>
    <source>
        <strain evidence="2">finn</strain>
    </source>
</reference>
<dbReference type="GO" id="GO:0000307">
    <property type="term" value="C:cyclin-dependent protein kinase holoenzyme complex"/>
    <property type="evidence" value="ECO:0007669"/>
    <property type="project" value="TreeGrafter"/>
</dbReference>
<dbReference type="GO" id="GO:0005634">
    <property type="term" value="C:nucleus"/>
    <property type="evidence" value="ECO:0007669"/>
    <property type="project" value="TreeGrafter"/>
</dbReference>
<reference evidence="1 2" key="1">
    <citation type="submission" date="2016-08" db="EMBL/GenBank/DDBJ databases">
        <title>Genomes of anaerobic fungi encode conserved fungal cellulosomes for biomass hydrolysis.</title>
        <authorList>
            <consortium name="DOE Joint Genome Institute"/>
            <person name="Haitjema C.H."/>
            <person name="Gilmore S.P."/>
            <person name="Henske J.K."/>
            <person name="Solomon K.V."/>
            <person name="De Groot R."/>
            <person name="Kuo A."/>
            <person name="Mondo S.J."/>
            <person name="Salamov A.A."/>
            <person name="Labutti K."/>
            <person name="Zhao Z."/>
            <person name="Chiniquy J."/>
            <person name="Barry K."/>
            <person name="Brewer H.M."/>
            <person name="Purvine S.O."/>
            <person name="Wright A.T."/>
            <person name="Boxma B."/>
            <person name="Van Alen T."/>
            <person name="Hackstein J.H."/>
            <person name="Baker S.E."/>
            <person name="Grigoriev I.V."/>
            <person name="O'Malley M.A."/>
        </authorList>
    </citation>
    <scope>NUCLEOTIDE SEQUENCE [LARGE SCALE GENOMIC DNA]</scope>
    <source>
        <strain evidence="2">finn</strain>
    </source>
</reference>
<dbReference type="CDD" id="cd20557">
    <property type="entry name" value="CYCLIN_ScPCL1-like"/>
    <property type="match status" value="1"/>
</dbReference>
<dbReference type="Proteomes" id="UP000193719">
    <property type="component" value="Unassembled WGS sequence"/>
</dbReference>
<gene>
    <name evidence="1" type="ORF">BCR36DRAFT_585033</name>
</gene>
<evidence type="ECO:0008006" key="3">
    <source>
        <dbReference type="Google" id="ProtNLM"/>
    </source>
</evidence>
<dbReference type="AlphaFoldDB" id="A0A1Y1V5N7"/>
<dbReference type="InterPro" id="IPR013922">
    <property type="entry name" value="Cyclin_PHO80-like"/>
</dbReference>
<evidence type="ECO:0000313" key="2">
    <source>
        <dbReference type="Proteomes" id="UP000193719"/>
    </source>
</evidence>
<dbReference type="EMBL" id="MCFH01000033">
    <property type="protein sequence ID" value="ORX46924.1"/>
    <property type="molecule type" value="Genomic_DNA"/>
</dbReference>
<dbReference type="GO" id="GO:0016538">
    <property type="term" value="F:cyclin-dependent protein serine/threonine kinase regulator activity"/>
    <property type="evidence" value="ECO:0007669"/>
    <property type="project" value="TreeGrafter"/>
</dbReference>
<dbReference type="Gene3D" id="1.10.472.10">
    <property type="entry name" value="Cyclin-like"/>
    <property type="match status" value="1"/>
</dbReference>
<dbReference type="PANTHER" id="PTHR15615">
    <property type="match status" value="1"/>
</dbReference>
<organism evidence="1 2">
    <name type="scientific">Piromyces finnis</name>
    <dbReference type="NCBI Taxonomy" id="1754191"/>
    <lineage>
        <taxon>Eukaryota</taxon>
        <taxon>Fungi</taxon>
        <taxon>Fungi incertae sedis</taxon>
        <taxon>Chytridiomycota</taxon>
        <taxon>Chytridiomycota incertae sedis</taxon>
        <taxon>Neocallimastigomycetes</taxon>
        <taxon>Neocallimastigales</taxon>
        <taxon>Neocallimastigaceae</taxon>
        <taxon>Piromyces</taxon>
    </lineage>
</organism>
<dbReference type="GO" id="GO:0019901">
    <property type="term" value="F:protein kinase binding"/>
    <property type="evidence" value="ECO:0007669"/>
    <property type="project" value="InterPro"/>
</dbReference>
<name>A0A1Y1V5N7_9FUNG</name>
<accession>A0A1Y1V5N7</accession>
<evidence type="ECO:0000313" key="1">
    <source>
        <dbReference type="EMBL" id="ORX46924.1"/>
    </source>
</evidence>
<dbReference type="OrthoDB" id="244495at2759"/>
<dbReference type="STRING" id="1754191.A0A1Y1V5N7"/>
<dbReference type="PANTHER" id="PTHR15615:SF27">
    <property type="entry name" value="PHO85 CYCLIN CLG1"/>
    <property type="match status" value="1"/>
</dbReference>
<dbReference type="Pfam" id="PF08613">
    <property type="entry name" value="Cyclin"/>
    <property type="match status" value="1"/>
</dbReference>
<proteinExistence type="predicted"/>
<comment type="caution">
    <text evidence="1">The sequence shown here is derived from an EMBL/GenBank/DDBJ whole genome shotgun (WGS) entry which is preliminary data.</text>
</comment>
<protein>
    <recommendedName>
        <fullName evidence="3">Cyclin N-terminal domain-containing protein</fullName>
    </recommendedName>
</protein>
<sequence length="473" mass="55118">MEPIFQKLPLYSTQNDASNEAIINEIKENSLRYKSFNKNEIKYLYNTLIDNCIYFLETTYESLYASSYTFSHHEFHTFAEEVIRKARITIPLLYSIMYCIKRFRTSVKKCPKIILGLNQGVSIKEPKDLYKIFVTAAVLSLKFFNDRVILNVEWTKFIDITVEEINLCERQFFKFIDYNLNLNSKNYYVFINDYLNKFNNKSALPSKPSFKSYSTPSLSSSHDCELQPVITINNQISNNQQKFSNTPFNAHLSQPNVNRGNTSNTFLSITPTPSLCSQSSPYTNTVDGNGDKPLTPNEIYMEYNQQNQQHCLYSDPMNVDENMSPQKSQYDNFNSNIKINRKDTQRTLCNDTQTTPFNEPNNFQNIKRNDTQSTLCNESNLLINTNENIAICNEPTAYSTYFPINSPNDNDNINCHEYHPSEDEILREHLNNNTEIPLNKLLYNLHHYQMKMNQQNSNQYSSMQSIYLTVVNK</sequence>